<comment type="caution">
    <text evidence="3">The sequence shown here is derived from an EMBL/GenBank/DDBJ whole genome shotgun (WGS) entry which is preliminary data.</text>
</comment>
<keyword evidence="2" id="KW-1133">Transmembrane helix</keyword>
<name>A0A6H9YSV6_9ACTN</name>
<feature type="transmembrane region" description="Helical" evidence="2">
    <location>
        <begin position="15"/>
        <end position="35"/>
    </location>
</feature>
<keyword evidence="4" id="KW-1185">Reference proteome</keyword>
<keyword evidence="2" id="KW-0472">Membrane</keyword>
<evidence type="ECO:0000313" key="4">
    <source>
        <dbReference type="Proteomes" id="UP000468735"/>
    </source>
</evidence>
<dbReference type="Proteomes" id="UP000468735">
    <property type="component" value="Unassembled WGS sequence"/>
</dbReference>
<feature type="transmembrane region" description="Helical" evidence="2">
    <location>
        <begin position="47"/>
        <end position="65"/>
    </location>
</feature>
<sequence length="444" mass="47634">MDATRLFAFVASHPVPAVAGAVTAVAVLAGLGLVLWRVVRGRAADEVLTPIAALTATGVAMWGMWKFFGDVLDASGPLRIWLFAFLELAMVTSAVRARRNVREGRSAGVDGAAVWAITGLSAVLSATDAGSLRAGLLRFAAPIVAAWLWERGLAVDRRRTGKTRRISYRITLERVLVRLGLAEATDRTASDVEVHRRLTRLARAAHRVRRLRAAGDTKPRTLKRAMARLDRAMDGAVEHAGLAGDPDRRAALLDQIAALYHAPALADLTPATPWAPALTPNAAGAAPALPAAPAEVTETRTGKGRTHARTAPASPRTDWARTDPRTETRQDARTGAAGTGTLAYRDQVVAELVAEIHAAMESGDRRWTPDYPTLMKRTGYRRSWCEKAVREARNLALHTRHADDHPTPDPPTPASGTSDPDTVPDNRDDTGPGNVIELARTAGK</sequence>
<feature type="compositionally biased region" description="Low complexity" evidence="1">
    <location>
        <begin position="285"/>
        <end position="294"/>
    </location>
</feature>
<evidence type="ECO:0000256" key="2">
    <source>
        <dbReference type="SAM" id="Phobius"/>
    </source>
</evidence>
<dbReference type="OrthoDB" id="4503449at2"/>
<feature type="region of interest" description="Disordered" evidence="1">
    <location>
        <begin position="285"/>
        <end position="339"/>
    </location>
</feature>
<dbReference type="EMBL" id="WBMT01000009">
    <property type="protein sequence ID" value="KAB2347250.1"/>
    <property type="molecule type" value="Genomic_DNA"/>
</dbReference>
<evidence type="ECO:0000256" key="1">
    <source>
        <dbReference type="SAM" id="MobiDB-lite"/>
    </source>
</evidence>
<organism evidence="3 4">
    <name type="scientific">Actinomadura rudentiformis</name>
    <dbReference type="NCBI Taxonomy" id="359158"/>
    <lineage>
        <taxon>Bacteria</taxon>
        <taxon>Bacillati</taxon>
        <taxon>Actinomycetota</taxon>
        <taxon>Actinomycetes</taxon>
        <taxon>Streptosporangiales</taxon>
        <taxon>Thermomonosporaceae</taxon>
        <taxon>Actinomadura</taxon>
    </lineage>
</organism>
<proteinExistence type="predicted"/>
<evidence type="ECO:0008006" key="5">
    <source>
        <dbReference type="Google" id="ProtNLM"/>
    </source>
</evidence>
<accession>A0A6H9YSV6</accession>
<feature type="transmembrane region" description="Helical" evidence="2">
    <location>
        <begin position="132"/>
        <end position="149"/>
    </location>
</feature>
<gene>
    <name evidence="3" type="ORF">F8566_19700</name>
</gene>
<evidence type="ECO:0000313" key="3">
    <source>
        <dbReference type="EMBL" id="KAB2347250.1"/>
    </source>
</evidence>
<feature type="compositionally biased region" description="Basic and acidic residues" evidence="1">
    <location>
        <begin position="318"/>
        <end position="332"/>
    </location>
</feature>
<feature type="transmembrane region" description="Helical" evidence="2">
    <location>
        <begin position="107"/>
        <end position="126"/>
    </location>
</feature>
<feature type="region of interest" description="Disordered" evidence="1">
    <location>
        <begin position="398"/>
        <end position="444"/>
    </location>
</feature>
<keyword evidence="2" id="KW-0812">Transmembrane</keyword>
<dbReference type="RefSeq" id="WP_151561908.1">
    <property type="nucleotide sequence ID" value="NZ_WBMT01000009.1"/>
</dbReference>
<feature type="transmembrane region" description="Helical" evidence="2">
    <location>
        <begin position="77"/>
        <end position="95"/>
    </location>
</feature>
<reference evidence="3 4" key="1">
    <citation type="submission" date="2019-09" db="EMBL/GenBank/DDBJ databases">
        <title>Actinomadura physcomitrii sp. nov., a novel actinomycete isolated from moss [Physcomitrium sphaericum (Ludw) Fuernr].</title>
        <authorList>
            <person name="Zhuang X."/>
            <person name="Liu C."/>
        </authorList>
    </citation>
    <scope>NUCLEOTIDE SEQUENCE [LARGE SCALE GENOMIC DNA]</scope>
    <source>
        <strain evidence="3 4">HMC1</strain>
    </source>
</reference>
<dbReference type="AlphaFoldDB" id="A0A6H9YSV6"/>
<protein>
    <recommendedName>
        <fullName evidence="5">DUF2637 domain-containing protein</fullName>
    </recommendedName>
</protein>